<protein>
    <submittedName>
        <fullName evidence="1">Uncharacterized protein</fullName>
    </submittedName>
</protein>
<sequence>MVHRFAENTQNYTSRLRSTNPLVIFVERTAIRLHEALPDIPSETEWNCAMVLILFATHPSSRESCLLHSTERLATPAASNRHQMTTLRWPTRIVTSMNNTQFRNGNGRNDKEIVER</sequence>
<dbReference type="InParanoid" id="A0A7I4AZ35"/>
<name>A0A7I4AZ35_PHYPA</name>
<reference evidence="1 2" key="2">
    <citation type="journal article" date="2018" name="Plant J.">
        <title>The Physcomitrella patens chromosome-scale assembly reveals moss genome structure and evolution.</title>
        <authorList>
            <person name="Lang D."/>
            <person name="Ullrich K.K."/>
            <person name="Murat F."/>
            <person name="Fuchs J."/>
            <person name="Jenkins J."/>
            <person name="Haas F.B."/>
            <person name="Piednoel M."/>
            <person name="Gundlach H."/>
            <person name="Van Bel M."/>
            <person name="Meyberg R."/>
            <person name="Vives C."/>
            <person name="Morata J."/>
            <person name="Symeonidi A."/>
            <person name="Hiss M."/>
            <person name="Muchero W."/>
            <person name="Kamisugi Y."/>
            <person name="Saleh O."/>
            <person name="Blanc G."/>
            <person name="Decker E.L."/>
            <person name="van Gessel N."/>
            <person name="Grimwood J."/>
            <person name="Hayes R.D."/>
            <person name="Graham S.W."/>
            <person name="Gunter L.E."/>
            <person name="McDaniel S.F."/>
            <person name="Hoernstein S.N.W."/>
            <person name="Larsson A."/>
            <person name="Li F.W."/>
            <person name="Perroud P.F."/>
            <person name="Phillips J."/>
            <person name="Ranjan P."/>
            <person name="Rokshar D.S."/>
            <person name="Rothfels C.J."/>
            <person name="Schneider L."/>
            <person name="Shu S."/>
            <person name="Stevenson D.W."/>
            <person name="Thummler F."/>
            <person name="Tillich M."/>
            <person name="Villarreal Aguilar J.C."/>
            <person name="Widiez T."/>
            <person name="Wong G.K."/>
            <person name="Wymore A."/>
            <person name="Zhang Y."/>
            <person name="Zimmer A.D."/>
            <person name="Quatrano R.S."/>
            <person name="Mayer K.F.X."/>
            <person name="Goodstein D."/>
            <person name="Casacuberta J.M."/>
            <person name="Vandepoele K."/>
            <person name="Reski R."/>
            <person name="Cuming A.C."/>
            <person name="Tuskan G.A."/>
            <person name="Maumus F."/>
            <person name="Salse J."/>
            <person name="Schmutz J."/>
            <person name="Rensing S.A."/>
        </authorList>
    </citation>
    <scope>NUCLEOTIDE SEQUENCE [LARGE SCALE GENOMIC DNA]</scope>
    <source>
        <strain evidence="1 2">cv. Gransden 2004</strain>
    </source>
</reference>
<accession>A0A7I4AZ35</accession>
<reference evidence="1" key="3">
    <citation type="submission" date="2020-12" db="UniProtKB">
        <authorList>
            <consortium name="EnsemblPlants"/>
        </authorList>
    </citation>
    <scope>IDENTIFICATION</scope>
</reference>
<organism evidence="1 2">
    <name type="scientific">Physcomitrium patens</name>
    <name type="common">Spreading-leaved earth moss</name>
    <name type="synonym">Physcomitrella patens</name>
    <dbReference type="NCBI Taxonomy" id="3218"/>
    <lineage>
        <taxon>Eukaryota</taxon>
        <taxon>Viridiplantae</taxon>
        <taxon>Streptophyta</taxon>
        <taxon>Embryophyta</taxon>
        <taxon>Bryophyta</taxon>
        <taxon>Bryophytina</taxon>
        <taxon>Bryopsida</taxon>
        <taxon>Funariidae</taxon>
        <taxon>Funariales</taxon>
        <taxon>Funariaceae</taxon>
        <taxon>Physcomitrium</taxon>
    </lineage>
</organism>
<dbReference type="EnsemblPlants" id="Pp3c15_16520V3.2">
    <property type="protein sequence ID" value="Pp3c15_16520V3.2"/>
    <property type="gene ID" value="Pp3c15_16520"/>
</dbReference>
<dbReference type="Gramene" id="Pp3c15_16520V3.2">
    <property type="protein sequence ID" value="Pp3c15_16520V3.2"/>
    <property type="gene ID" value="Pp3c15_16520"/>
</dbReference>
<dbReference type="Proteomes" id="UP000006727">
    <property type="component" value="Chromosome 15"/>
</dbReference>
<evidence type="ECO:0000313" key="2">
    <source>
        <dbReference type="Proteomes" id="UP000006727"/>
    </source>
</evidence>
<evidence type="ECO:0000313" key="1">
    <source>
        <dbReference type="EnsemblPlants" id="Pp3c15_16520V3.2"/>
    </source>
</evidence>
<reference evidence="1 2" key="1">
    <citation type="journal article" date="2008" name="Science">
        <title>The Physcomitrella genome reveals evolutionary insights into the conquest of land by plants.</title>
        <authorList>
            <person name="Rensing S."/>
            <person name="Lang D."/>
            <person name="Zimmer A."/>
            <person name="Terry A."/>
            <person name="Salamov A."/>
            <person name="Shapiro H."/>
            <person name="Nishiyama T."/>
            <person name="Perroud P.-F."/>
            <person name="Lindquist E."/>
            <person name="Kamisugi Y."/>
            <person name="Tanahashi T."/>
            <person name="Sakakibara K."/>
            <person name="Fujita T."/>
            <person name="Oishi K."/>
            <person name="Shin-I T."/>
            <person name="Kuroki Y."/>
            <person name="Toyoda A."/>
            <person name="Suzuki Y."/>
            <person name="Hashimoto A."/>
            <person name="Yamaguchi K."/>
            <person name="Sugano A."/>
            <person name="Kohara Y."/>
            <person name="Fujiyama A."/>
            <person name="Anterola A."/>
            <person name="Aoki S."/>
            <person name="Ashton N."/>
            <person name="Barbazuk W.B."/>
            <person name="Barker E."/>
            <person name="Bennetzen J."/>
            <person name="Bezanilla M."/>
            <person name="Blankenship R."/>
            <person name="Cho S.H."/>
            <person name="Dutcher S."/>
            <person name="Estelle M."/>
            <person name="Fawcett J.A."/>
            <person name="Gundlach H."/>
            <person name="Hanada K."/>
            <person name="Heyl A."/>
            <person name="Hicks K.A."/>
            <person name="Hugh J."/>
            <person name="Lohr M."/>
            <person name="Mayer K."/>
            <person name="Melkozernov A."/>
            <person name="Murata T."/>
            <person name="Nelson D."/>
            <person name="Pils B."/>
            <person name="Prigge M."/>
            <person name="Reiss B."/>
            <person name="Renner T."/>
            <person name="Rombauts S."/>
            <person name="Rushton P."/>
            <person name="Sanderfoot A."/>
            <person name="Schween G."/>
            <person name="Shiu S.-H."/>
            <person name="Stueber K."/>
            <person name="Theodoulou F.L."/>
            <person name="Tu H."/>
            <person name="Van de Peer Y."/>
            <person name="Verrier P.J."/>
            <person name="Waters E."/>
            <person name="Wood A."/>
            <person name="Yang L."/>
            <person name="Cove D."/>
            <person name="Cuming A."/>
            <person name="Hasebe M."/>
            <person name="Lucas S."/>
            <person name="Mishler D.B."/>
            <person name="Reski R."/>
            <person name="Grigoriev I."/>
            <person name="Quatrano R.S."/>
            <person name="Boore J.L."/>
        </authorList>
    </citation>
    <scope>NUCLEOTIDE SEQUENCE [LARGE SCALE GENOMIC DNA]</scope>
    <source>
        <strain evidence="1 2">cv. Gransden 2004</strain>
    </source>
</reference>
<gene>
    <name evidence="1" type="primary">LOC112292899</name>
</gene>
<proteinExistence type="predicted"/>
<keyword evidence="2" id="KW-1185">Reference proteome</keyword>
<dbReference type="EMBL" id="ABEU02000015">
    <property type="status" value="NOT_ANNOTATED_CDS"/>
    <property type="molecule type" value="Genomic_DNA"/>
</dbReference>
<dbReference type="AlphaFoldDB" id="A0A7I4AZ35"/>